<proteinExistence type="predicted"/>
<accession>A0A645I7X2</accession>
<reference evidence="1" key="1">
    <citation type="submission" date="2019-08" db="EMBL/GenBank/DDBJ databases">
        <authorList>
            <person name="Kucharzyk K."/>
            <person name="Murdoch R.W."/>
            <person name="Higgins S."/>
            <person name="Loffler F."/>
        </authorList>
    </citation>
    <scope>NUCLEOTIDE SEQUENCE</scope>
</reference>
<dbReference type="AlphaFoldDB" id="A0A645I7X2"/>
<protein>
    <submittedName>
        <fullName evidence="1">Uncharacterized protein</fullName>
    </submittedName>
</protein>
<organism evidence="1">
    <name type="scientific">bioreactor metagenome</name>
    <dbReference type="NCBI Taxonomy" id="1076179"/>
    <lineage>
        <taxon>unclassified sequences</taxon>
        <taxon>metagenomes</taxon>
        <taxon>ecological metagenomes</taxon>
    </lineage>
</organism>
<evidence type="ECO:0000313" key="1">
    <source>
        <dbReference type="EMBL" id="MPN46882.1"/>
    </source>
</evidence>
<dbReference type="EMBL" id="VSSQ01107914">
    <property type="protein sequence ID" value="MPN46882.1"/>
    <property type="molecule type" value="Genomic_DNA"/>
</dbReference>
<comment type="caution">
    <text evidence="1">The sequence shown here is derived from an EMBL/GenBank/DDBJ whole genome shotgun (WGS) entry which is preliminary data.</text>
</comment>
<sequence>MDFKRPVAMEKIIYIPRSDGNSIVPGNEYELVYWDHDNWASLGIKIADDDFLEYSNCPKGALFLLHNHTEGVEERIFTYKNGEQIWW</sequence>
<gene>
    <name evidence="1" type="ORF">SDC9_194481</name>
</gene>
<name>A0A645I7X2_9ZZZZ</name>